<evidence type="ECO:0000313" key="8">
    <source>
        <dbReference type="Proteomes" id="UP000320048"/>
    </source>
</evidence>
<comment type="similarity">
    <text evidence="4">Belongs to the fabD family.</text>
</comment>
<dbReference type="PIRSF" id="PIRSF000446">
    <property type="entry name" value="Mct"/>
    <property type="match status" value="1"/>
</dbReference>
<proteinExistence type="inferred from homology"/>
<dbReference type="InterPro" id="IPR050858">
    <property type="entry name" value="Mal-CoA-ACP_Trans/PKS_FabD"/>
</dbReference>
<dbReference type="InterPro" id="IPR014043">
    <property type="entry name" value="Acyl_transferase_dom"/>
</dbReference>
<dbReference type="AlphaFoldDB" id="A0A537J9U0"/>
<keyword evidence="2 4" id="KW-0012">Acyltransferase</keyword>
<evidence type="ECO:0000313" key="7">
    <source>
        <dbReference type="EMBL" id="TMI79846.1"/>
    </source>
</evidence>
<evidence type="ECO:0000256" key="4">
    <source>
        <dbReference type="PIRNR" id="PIRNR000446"/>
    </source>
</evidence>
<feature type="active site" evidence="5">
    <location>
        <position position="198"/>
    </location>
</feature>
<dbReference type="GO" id="GO:0004314">
    <property type="term" value="F:[acyl-carrier-protein] S-malonyltransferase activity"/>
    <property type="evidence" value="ECO:0007669"/>
    <property type="project" value="UniProtKB-EC"/>
</dbReference>
<evidence type="ECO:0000259" key="6">
    <source>
        <dbReference type="SMART" id="SM00827"/>
    </source>
</evidence>
<accession>A0A537J9U0</accession>
<dbReference type="InterPro" id="IPR001227">
    <property type="entry name" value="Ac_transferase_dom_sf"/>
</dbReference>
<dbReference type="EC" id="2.3.1.39" evidence="4"/>
<comment type="catalytic activity">
    <reaction evidence="3 4">
        <text>holo-[ACP] + malonyl-CoA = malonyl-[ACP] + CoA</text>
        <dbReference type="Rhea" id="RHEA:41792"/>
        <dbReference type="Rhea" id="RHEA-COMP:9623"/>
        <dbReference type="Rhea" id="RHEA-COMP:9685"/>
        <dbReference type="ChEBI" id="CHEBI:57287"/>
        <dbReference type="ChEBI" id="CHEBI:57384"/>
        <dbReference type="ChEBI" id="CHEBI:64479"/>
        <dbReference type="ChEBI" id="CHEBI:78449"/>
        <dbReference type="EC" id="2.3.1.39"/>
    </reaction>
</comment>
<dbReference type="Pfam" id="PF00698">
    <property type="entry name" value="Acyl_transf_1"/>
    <property type="match status" value="1"/>
</dbReference>
<dbReference type="Gene3D" id="3.30.70.250">
    <property type="entry name" value="Malonyl-CoA ACP transacylase, ACP-binding"/>
    <property type="match status" value="1"/>
</dbReference>
<name>A0A537J9U0_9BACT</name>
<comment type="caution">
    <text evidence="7">The sequence shown here is derived from an EMBL/GenBank/DDBJ whole genome shotgun (WGS) entry which is preliminary data.</text>
</comment>
<dbReference type="InterPro" id="IPR016036">
    <property type="entry name" value="Malonyl_transacylase_ACP-bd"/>
</dbReference>
<evidence type="ECO:0000256" key="1">
    <source>
        <dbReference type="ARBA" id="ARBA00022679"/>
    </source>
</evidence>
<organism evidence="7 8">
    <name type="scientific">Candidatus Segetimicrobium genomatis</name>
    <dbReference type="NCBI Taxonomy" id="2569760"/>
    <lineage>
        <taxon>Bacteria</taxon>
        <taxon>Bacillati</taxon>
        <taxon>Candidatus Sysuimicrobiota</taxon>
        <taxon>Candidatus Sysuimicrobiia</taxon>
        <taxon>Candidatus Sysuimicrobiales</taxon>
        <taxon>Candidatus Segetimicrobiaceae</taxon>
        <taxon>Candidatus Segetimicrobium</taxon>
    </lineage>
</organism>
<evidence type="ECO:0000256" key="5">
    <source>
        <dbReference type="PIRSR" id="PIRSR000446-1"/>
    </source>
</evidence>
<gene>
    <name evidence="7" type="primary">fabD</name>
    <name evidence="7" type="ORF">E6H04_09780</name>
</gene>
<dbReference type="GO" id="GO:0005829">
    <property type="term" value="C:cytosol"/>
    <property type="evidence" value="ECO:0007669"/>
    <property type="project" value="TreeGrafter"/>
</dbReference>
<dbReference type="EMBL" id="VBAO01000255">
    <property type="protein sequence ID" value="TMI79846.1"/>
    <property type="molecule type" value="Genomic_DNA"/>
</dbReference>
<dbReference type="PANTHER" id="PTHR42681:SF1">
    <property type="entry name" value="MALONYL-COA-ACYL CARRIER PROTEIN TRANSACYLASE, MITOCHONDRIAL"/>
    <property type="match status" value="1"/>
</dbReference>
<dbReference type="InterPro" id="IPR016035">
    <property type="entry name" value="Acyl_Trfase/lysoPLipase"/>
</dbReference>
<dbReference type="NCBIfam" id="TIGR00128">
    <property type="entry name" value="fabD"/>
    <property type="match status" value="1"/>
</dbReference>
<feature type="domain" description="Malonyl-CoA:ACP transacylase (MAT)" evidence="6">
    <location>
        <begin position="8"/>
        <end position="310"/>
    </location>
</feature>
<dbReference type="Gene3D" id="3.40.366.10">
    <property type="entry name" value="Malonyl-Coenzyme A Acyl Carrier Protein, domain 2"/>
    <property type="match status" value="1"/>
</dbReference>
<sequence length="311" mass="32004">MSSGFAAVFPGQGAQHVGMGCEIAGRFPASRRVFERAGAAAGFDLLALCATGPEDALRATANTQPAILAASLACLAALPATPQIAAGLSLGEYAALVCAGSLQIEDAVRLVRLRGLYMEDATRGRDTMMVAVIGLGPDQIRALCAAHAHLGVVEPANFNCPGQIVIGGDTPAVQGVAAAAQAMGARRAVPLAVSAPFHTSLMRPAAERLAAELERTPMRAAQIPVVANVSAQPVRAPDEIRRALLAQVASPVLWEQSVRAIFDAGVRQFVEIGPGTALSAMIRKTVPAATSHIEDGASREEAVAVLLGQKV</sequence>
<keyword evidence="1 4" id="KW-0808">Transferase</keyword>
<protein>
    <recommendedName>
        <fullName evidence="4">Malonyl CoA-acyl carrier protein transacylase</fullName>
        <ecNumber evidence="4">2.3.1.39</ecNumber>
    </recommendedName>
</protein>
<reference evidence="7 8" key="1">
    <citation type="journal article" date="2019" name="Nat. Microbiol.">
        <title>Mediterranean grassland soil C-N compound turnover is dependent on rainfall and depth, and is mediated by genomically divergent microorganisms.</title>
        <authorList>
            <person name="Diamond S."/>
            <person name="Andeer P.F."/>
            <person name="Li Z."/>
            <person name="Crits-Christoph A."/>
            <person name="Burstein D."/>
            <person name="Anantharaman K."/>
            <person name="Lane K.R."/>
            <person name="Thomas B.C."/>
            <person name="Pan C."/>
            <person name="Northen T.R."/>
            <person name="Banfield J.F."/>
        </authorList>
    </citation>
    <scope>NUCLEOTIDE SEQUENCE [LARGE SCALE GENOMIC DNA]</scope>
    <source>
        <strain evidence="7">NP_7</strain>
    </source>
</reference>
<dbReference type="SMART" id="SM00827">
    <property type="entry name" value="PKS_AT"/>
    <property type="match status" value="1"/>
</dbReference>
<dbReference type="InterPro" id="IPR024925">
    <property type="entry name" value="Malonyl_CoA-ACP_transAc"/>
</dbReference>
<evidence type="ECO:0000256" key="3">
    <source>
        <dbReference type="ARBA" id="ARBA00048462"/>
    </source>
</evidence>
<feature type="active site" evidence="5">
    <location>
        <position position="89"/>
    </location>
</feature>
<dbReference type="SUPFAM" id="SSF52151">
    <property type="entry name" value="FabD/lysophospholipase-like"/>
    <property type="match status" value="1"/>
</dbReference>
<dbReference type="PANTHER" id="PTHR42681">
    <property type="entry name" value="MALONYL-COA-ACYL CARRIER PROTEIN TRANSACYLASE, MITOCHONDRIAL"/>
    <property type="match status" value="1"/>
</dbReference>
<dbReference type="SUPFAM" id="SSF55048">
    <property type="entry name" value="Probable ACP-binding domain of malonyl-CoA ACP transacylase"/>
    <property type="match status" value="1"/>
</dbReference>
<dbReference type="GO" id="GO:0006633">
    <property type="term" value="P:fatty acid biosynthetic process"/>
    <property type="evidence" value="ECO:0007669"/>
    <property type="project" value="TreeGrafter"/>
</dbReference>
<dbReference type="FunFam" id="3.30.70.250:FF:000001">
    <property type="entry name" value="Malonyl CoA-acyl carrier protein transacylase"/>
    <property type="match status" value="1"/>
</dbReference>
<dbReference type="InterPro" id="IPR004410">
    <property type="entry name" value="Malonyl_CoA-ACP_transAc_FabD"/>
</dbReference>
<dbReference type="Proteomes" id="UP000320048">
    <property type="component" value="Unassembled WGS sequence"/>
</dbReference>
<evidence type="ECO:0000256" key="2">
    <source>
        <dbReference type="ARBA" id="ARBA00023315"/>
    </source>
</evidence>